<evidence type="ECO:0000256" key="9">
    <source>
        <dbReference type="ARBA" id="ARBA00022842"/>
    </source>
</evidence>
<comment type="pathway">
    <text evidence="18">Nucleotide-sugar biosynthesis; UDP-N-acetyl-alpha-D-glucosamine biosynthesis; N-acetyl-alpha-D-glucosamine 1-phosphate from alpha-D-glucosamine 6-phosphate (route II): step 2/2.</text>
</comment>
<reference evidence="21 22" key="1">
    <citation type="submission" date="2019-03" db="EMBL/GenBank/DDBJ databases">
        <title>Genomic Encyclopedia of Type Strains, Phase IV (KMG-IV): sequencing the most valuable type-strain genomes for metagenomic binning, comparative biology and taxonomic classification.</title>
        <authorList>
            <person name="Goeker M."/>
        </authorList>
    </citation>
    <scope>NUCLEOTIDE SEQUENCE [LARGE SCALE GENOMIC DNA]</scope>
    <source>
        <strain evidence="21 22">DSM 19345</strain>
    </source>
</reference>
<evidence type="ECO:0000256" key="17">
    <source>
        <dbReference type="ARBA" id="ARBA00049628"/>
    </source>
</evidence>
<name>A0A4R3MG17_9HYPH</name>
<comment type="subunit">
    <text evidence="18">Homotrimer.</text>
</comment>
<feature type="binding site" evidence="18">
    <location>
        <begin position="106"/>
        <end position="108"/>
    </location>
    <ligand>
        <name>UDP-N-acetyl-alpha-D-glucosamine</name>
        <dbReference type="ChEBI" id="CHEBI:57705"/>
    </ligand>
</feature>
<evidence type="ECO:0000256" key="4">
    <source>
        <dbReference type="ARBA" id="ARBA00022490"/>
    </source>
</evidence>
<dbReference type="PROSITE" id="PS00101">
    <property type="entry name" value="HEXAPEP_TRANSFERASES"/>
    <property type="match status" value="1"/>
</dbReference>
<feature type="binding site" evidence="18">
    <location>
        <position position="391"/>
    </location>
    <ligand>
        <name>acetyl-CoA</name>
        <dbReference type="ChEBI" id="CHEBI:57288"/>
    </ligand>
</feature>
<dbReference type="InterPro" id="IPR038009">
    <property type="entry name" value="GlmU_C_LbH"/>
</dbReference>
<evidence type="ECO:0000256" key="18">
    <source>
        <dbReference type="HAMAP-Rule" id="MF_01631"/>
    </source>
</evidence>
<comment type="catalytic activity">
    <reaction evidence="15 18">
        <text>alpha-D-glucosamine 1-phosphate + acetyl-CoA = N-acetyl-alpha-D-glucosamine 1-phosphate + CoA + H(+)</text>
        <dbReference type="Rhea" id="RHEA:13725"/>
        <dbReference type="ChEBI" id="CHEBI:15378"/>
        <dbReference type="ChEBI" id="CHEBI:57287"/>
        <dbReference type="ChEBI" id="CHEBI:57288"/>
        <dbReference type="ChEBI" id="CHEBI:57776"/>
        <dbReference type="ChEBI" id="CHEBI:58516"/>
        <dbReference type="EC" id="2.3.1.157"/>
    </reaction>
</comment>
<dbReference type="EC" id="2.7.7.23" evidence="18"/>
<dbReference type="InterPro" id="IPR029044">
    <property type="entry name" value="Nucleotide-diphossugar_trans"/>
</dbReference>
<comment type="catalytic activity">
    <reaction evidence="16 18">
        <text>N-acetyl-alpha-D-glucosamine 1-phosphate + UTP + H(+) = UDP-N-acetyl-alpha-D-glucosamine + diphosphate</text>
        <dbReference type="Rhea" id="RHEA:13509"/>
        <dbReference type="ChEBI" id="CHEBI:15378"/>
        <dbReference type="ChEBI" id="CHEBI:33019"/>
        <dbReference type="ChEBI" id="CHEBI:46398"/>
        <dbReference type="ChEBI" id="CHEBI:57705"/>
        <dbReference type="ChEBI" id="CHEBI:57776"/>
        <dbReference type="EC" id="2.7.7.23"/>
    </reaction>
</comment>
<dbReference type="NCBIfam" id="NF010933">
    <property type="entry name" value="PRK14353.1"/>
    <property type="match status" value="1"/>
</dbReference>
<comment type="pathway">
    <text evidence="18">Bacterial outer membrane biogenesis; LPS lipid A biosynthesis.</text>
</comment>
<feature type="binding site" evidence="18">
    <location>
        <position position="352"/>
    </location>
    <ligand>
        <name>UDP-N-acetyl-alpha-D-glucosamine</name>
        <dbReference type="ChEBI" id="CHEBI:57705"/>
    </ligand>
</feature>
<dbReference type="PANTHER" id="PTHR43584:SF3">
    <property type="entry name" value="BIFUNCTIONAL PROTEIN GLMU"/>
    <property type="match status" value="1"/>
</dbReference>
<evidence type="ECO:0000256" key="13">
    <source>
        <dbReference type="ARBA" id="ARBA00023315"/>
    </source>
</evidence>
<dbReference type="Gene3D" id="2.160.10.10">
    <property type="entry name" value="Hexapeptide repeat proteins"/>
    <property type="match status" value="1"/>
</dbReference>
<feature type="binding site" evidence="18">
    <location>
        <position position="363"/>
    </location>
    <ligand>
        <name>UDP-N-acetyl-alpha-D-glucosamine</name>
        <dbReference type="ChEBI" id="CHEBI:57705"/>
    </ligand>
</feature>
<keyword evidence="8 18" id="KW-0677">Repeat</keyword>
<feature type="region of interest" description="N-acetyltransferase" evidence="18">
    <location>
        <begin position="254"/>
        <end position="455"/>
    </location>
</feature>
<keyword evidence="11 18" id="KW-0573">Peptidoglycan synthesis</keyword>
<dbReference type="GO" id="GO:0009245">
    <property type="term" value="P:lipid A biosynthetic process"/>
    <property type="evidence" value="ECO:0007669"/>
    <property type="project" value="UniProtKB-UniRule"/>
</dbReference>
<accession>A0A4R3MG17</accession>
<dbReference type="Pfam" id="PF00132">
    <property type="entry name" value="Hexapep"/>
    <property type="match status" value="2"/>
</dbReference>
<keyword evidence="14 18" id="KW-0961">Cell wall biogenesis/degradation</keyword>
<feature type="region of interest" description="Pyrophosphorylase" evidence="18">
    <location>
        <begin position="1"/>
        <end position="232"/>
    </location>
</feature>
<dbReference type="GO" id="GO:0008360">
    <property type="term" value="P:regulation of cell shape"/>
    <property type="evidence" value="ECO:0007669"/>
    <property type="project" value="UniProtKB-KW"/>
</dbReference>
<dbReference type="InterPro" id="IPR018357">
    <property type="entry name" value="Hexapep_transf_CS"/>
</dbReference>
<organism evidence="21 22">
    <name type="scientific">Tepidamorphus gemmatus</name>
    <dbReference type="NCBI Taxonomy" id="747076"/>
    <lineage>
        <taxon>Bacteria</taxon>
        <taxon>Pseudomonadati</taxon>
        <taxon>Pseudomonadota</taxon>
        <taxon>Alphaproteobacteria</taxon>
        <taxon>Hyphomicrobiales</taxon>
        <taxon>Tepidamorphaceae</taxon>
        <taxon>Tepidamorphus</taxon>
    </lineage>
</organism>
<feature type="binding site" evidence="18">
    <location>
        <begin position="84"/>
        <end position="85"/>
    </location>
    <ligand>
        <name>UDP-N-acetyl-alpha-D-glucosamine</name>
        <dbReference type="ChEBI" id="CHEBI:57705"/>
    </ligand>
</feature>
<keyword evidence="6 18" id="KW-0548">Nucleotidyltransferase</keyword>
<comment type="similarity">
    <text evidence="3 18">In the N-terminal section; belongs to the N-acetylglucosamine-1-phosphate uridyltransferase family.</text>
</comment>
<comment type="pathway">
    <text evidence="18">Nucleotide-sugar biosynthesis; UDP-N-acetyl-alpha-D-glucosamine biosynthesis; UDP-N-acetyl-alpha-D-glucosamine from N-acetyl-alpha-D-glucosamine 1-phosphate: step 1/1.</text>
</comment>
<feature type="binding site" evidence="18">
    <location>
        <position position="158"/>
    </location>
    <ligand>
        <name>UDP-N-acetyl-alpha-D-glucosamine</name>
        <dbReference type="ChEBI" id="CHEBI:57705"/>
    </ligand>
</feature>
<dbReference type="GO" id="GO:0006048">
    <property type="term" value="P:UDP-N-acetylglucosamine biosynthetic process"/>
    <property type="evidence" value="ECO:0007669"/>
    <property type="project" value="UniProtKB-UniPathway"/>
</dbReference>
<dbReference type="PANTHER" id="PTHR43584">
    <property type="entry name" value="NUCLEOTIDYL TRANSFERASE"/>
    <property type="match status" value="1"/>
</dbReference>
<dbReference type="AlphaFoldDB" id="A0A4R3MG17"/>
<keyword evidence="10 18" id="KW-0133">Cell shape</keyword>
<dbReference type="GO" id="GO:0000287">
    <property type="term" value="F:magnesium ion binding"/>
    <property type="evidence" value="ECO:0007669"/>
    <property type="project" value="UniProtKB-UniRule"/>
</dbReference>
<keyword evidence="4 18" id="KW-0963">Cytoplasm</keyword>
<feature type="binding site" evidence="18">
    <location>
        <position position="366"/>
    </location>
    <ligand>
        <name>acetyl-CoA</name>
        <dbReference type="ChEBI" id="CHEBI:57288"/>
    </ligand>
</feature>
<gene>
    <name evidence="18" type="primary">glmU</name>
    <name evidence="21" type="ORF">EDC22_102226</name>
</gene>
<dbReference type="InterPro" id="IPR001451">
    <property type="entry name" value="Hexapep"/>
</dbReference>
<feature type="binding site" evidence="18">
    <location>
        <position position="79"/>
    </location>
    <ligand>
        <name>UDP-N-acetyl-alpha-D-glucosamine</name>
        <dbReference type="ChEBI" id="CHEBI:57705"/>
    </ligand>
</feature>
<evidence type="ECO:0000256" key="5">
    <source>
        <dbReference type="ARBA" id="ARBA00022679"/>
    </source>
</evidence>
<dbReference type="CDD" id="cd02540">
    <property type="entry name" value="GT2_GlmU_N_bac"/>
    <property type="match status" value="1"/>
</dbReference>
<dbReference type="InterPro" id="IPR011004">
    <property type="entry name" value="Trimer_LpxA-like_sf"/>
</dbReference>
<comment type="caution">
    <text evidence="21">The sequence shown here is derived from an EMBL/GenBank/DDBJ whole genome shotgun (WGS) entry which is preliminary data.</text>
</comment>
<dbReference type="EC" id="2.3.1.157" evidence="18"/>
<evidence type="ECO:0000256" key="14">
    <source>
        <dbReference type="ARBA" id="ARBA00023316"/>
    </source>
</evidence>
<feature type="binding site" evidence="18">
    <location>
        <position position="409"/>
    </location>
    <ligand>
        <name>acetyl-CoA</name>
        <dbReference type="ChEBI" id="CHEBI:57288"/>
    </ligand>
</feature>
<evidence type="ECO:0000256" key="7">
    <source>
        <dbReference type="ARBA" id="ARBA00022723"/>
    </source>
</evidence>
<dbReference type="GO" id="GO:0003977">
    <property type="term" value="F:UDP-N-acetylglucosamine diphosphorylase activity"/>
    <property type="evidence" value="ECO:0007669"/>
    <property type="project" value="UniProtKB-UniRule"/>
</dbReference>
<feature type="binding site" evidence="18">
    <location>
        <position position="144"/>
    </location>
    <ligand>
        <name>UDP-N-acetyl-alpha-D-glucosamine</name>
        <dbReference type="ChEBI" id="CHEBI:57705"/>
    </ligand>
</feature>
<evidence type="ECO:0000313" key="21">
    <source>
        <dbReference type="EMBL" id="TCT12541.1"/>
    </source>
</evidence>
<dbReference type="RefSeq" id="WP_132805314.1">
    <property type="nucleotide sequence ID" value="NZ_SMAK01000002.1"/>
</dbReference>
<dbReference type="CDD" id="cd03353">
    <property type="entry name" value="LbH_GlmU_C"/>
    <property type="match status" value="1"/>
</dbReference>
<feature type="active site" description="Proton acceptor" evidence="18">
    <location>
        <position position="349"/>
    </location>
</feature>
<dbReference type="UniPathway" id="UPA00113">
    <property type="reaction ID" value="UER00532"/>
</dbReference>
<evidence type="ECO:0000256" key="11">
    <source>
        <dbReference type="ARBA" id="ARBA00022984"/>
    </source>
</evidence>
<dbReference type="InterPro" id="IPR005882">
    <property type="entry name" value="Bifunctional_GlmU"/>
</dbReference>
<evidence type="ECO:0000256" key="8">
    <source>
        <dbReference type="ARBA" id="ARBA00022737"/>
    </source>
</evidence>
<feature type="binding site" evidence="18">
    <location>
        <position position="25"/>
    </location>
    <ligand>
        <name>UDP-N-acetyl-alpha-D-glucosamine</name>
        <dbReference type="ChEBI" id="CHEBI:57705"/>
    </ligand>
</feature>
<evidence type="ECO:0000313" key="22">
    <source>
        <dbReference type="Proteomes" id="UP000295678"/>
    </source>
</evidence>
<evidence type="ECO:0000256" key="3">
    <source>
        <dbReference type="ARBA" id="ARBA00007947"/>
    </source>
</evidence>
<comment type="cofactor">
    <cofactor evidence="18">
        <name>Mg(2+)</name>
        <dbReference type="ChEBI" id="CHEBI:18420"/>
    </cofactor>
    <text evidence="18">Binds 1 Mg(2+) ion per subunit.</text>
</comment>
<dbReference type="SUPFAM" id="SSF53448">
    <property type="entry name" value="Nucleotide-diphospho-sugar transferases"/>
    <property type="match status" value="1"/>
</dbReference>
<dbReference type="InterPro" id="IPR025877">
    <property type="entry name" value="MobA-like_NTP_Trfase"/>
</dbReference>
<proteinExistence type="inferred from homology"/>
<dbReference type="OrthoDB" id="9775031at2"/>
<keyword evidence="22" id="KW-1185">Reference proteome</keyword>
<evidence type="ECO:0000259" key="20">
    <source>
        <dbReference type="Pfam" id="PF12804"/>
    </source>
</evidence>
<keyword evidence="5 18" id="KW-0808">Transferase</keyword>
<dbReference type="InterPro" id="IPR050065">
    <property type="entry name" value="GlmU-like"/>
</dbReference>
<evidence type="ECO:0000256" key="19">
    <source>
        <dbReference type="SAM" id="MobiDB-lite"/>
    </source>
</evidence>
<dbReference type="GO" id="GO:0009252">
    <property type="term" value="P:peptidoglycan biosynthetic process"/>
    <property type="evidence" value="ECO:0007669"/>
    <property type="project" value="UniProtKB-UniRule"/>
</dbReference>
<feature type="binding site" evidence="18">
    <location>
        <position position="230"/>
    </location>
    <ligand>
        <name>UDP-N-acetyl-alpha-D-glucosamine</name>
        <dbReference type="ChEBI" id="CHEBI:57705"/>
    </ligand>
</feature>
<evidence type="ECO:0000256" key="15">
    <source>
        <dbReference type="ARBA" id="ARBA00048247"/>
    </source>
</evidence>
<comment type="similarity">
    <text evidence="2 18">In the C-terminal section; belongs to the transferase hexapeptide repeat family.</text>
</comment>
<keyword evidence="13 18" id="KW-0012">Acyltransferase</keyword>
<feature type="domain" description="MobA-like NTP transferase" evidence="20">
    <location>
        <begin position="9"/>
        <end position="145"/>
    </location>
</feature>
<dbReference type="Pfam" id="PF12804">
    <property type="entry name" value="NTP_transf_3"/>
    <property type="match status" value="1"/>
</dbReference>
<dbReference type="GO" id="GO:0019134">
    <property type="term" value="F:glucosamine-1-phosphate N-acetyltransferase activity"/>
    <property type="evidence" value="ECO:0007669"/>
    <property type="project" value="UniProtKB-UniRule"/>
</dbReference>
<feature type="binding site" evidence="18">
    <location>
        <position position="108"/>
    </location>
    <ligand>
        <name>Mg(2+)</name>
        <dbReference type="ChEBI" id="CHEBI:18420"/>
    </ligand>
</feature>
<dbReference type="HAMAP" id="MF_01631">
    <property type="entry name" value="GlmU"/>
    <property type="match status" value="1"/>
</dbReference>
<feature type="binding site" evidence="18">
    <location>
        <position position="337"/>
    </location>
    <ligand>
        <name>UDP-N-acetyl-alpha-D-glucosamine</name>
        <dbReference type="ChEBI" id="CHEBI:57705"/>
    </ligand>
</feature>
<feature type="region of interest" description="Disordered" evidence="19">
    <location>
        <begin position="430"/>
        <end position="455"/>
    </location>
</feature>
<protein>
    <recommendedName>
        <fullName evidence="18">Bifunctional protein GlmU</fullName>
    </recommendedName>
    <domain>
        <recommendedName>
            <fullName evidence="18">UDP-N-acetylglucosamine pyrophosphorylase</fullName>
            <ecNumber evidence="18">2.7.7.23</ecNumber>
        </recommendedName>
        <alternativeName>
            <fullName evidence="18">N-acetylglucosamine-1-phosphate uridyltransferase</fullName>
        </alternativeName>
    </domain>
    <domain>
        <recommendedName>
            <fullName evidence="18">Glucosamine-1-phosphate N-acetyltransferase</fullName>
            <ecNumber evidence="18">2.3.1.157</ecNumber>
        </recommendedName>
    </domain>
</protein>
<feature type="binding site" evidence="18">
    <location>
        <position position="426"/>
    </location>
    <ligand>
        <name>acetyl-CoA</name>
        <dbReference type="ChEBI" id="CHEBI:57288"/>
    </ligand>
</feature>
<sequence length="455" mass="47374">MRSRPCHFVVLAAGEGTRMKSSLPKVMHAVAGLPMLGHVVDAVRRYDPAASLAVVVGPQMSTVEALVRERCPQATLHLQTERRGTAHAVLAARTSIPTDRDVIVLYGDAPLILPDSLDRLRRLVADGADLAVLGFDAADPTGYGRLILDSDRLVAIREHRDASDEEKRITFCNSGIMAFRAGLLPGLLDAIGTANAQGEHYLTDAVELAVARGLTTVAARAAEDEVQGVNTRAQLAAVEAVMQDRLRAAAMAGGATLIAPQTVFLCVDTEIGRDVVIEPHVVFGPRVRVADGATIRAFSHLEGASVGSGAIVGPFARLRPGASIAEGAHIGNFVEIKASDIGPGAKVNHLTYIGDASVGARANIGAGTITCNYDGYGKYRTTIGEGAFIGSNSALVAPVTIGDRAYVASGSVVTENVAPDALAIARGRQSEKPGWAAAFRKRRSGAGDKPGGSGS</sequence>
<dbReference type="Gene3D" id="3.90.550.10">
    <property type="entry name" value="Spore Coat Polysaccharide Biosynthesis Protein SpsA, Chain A"/>
    <property type="match status" value="1"/>
</dbReference>
<evidence type="ECO:0000256" key="10">
    <source>
        <dbReference type="ARBA" id="ARBA00022960"/>
    </source>
</evidence>
<dbReference type="GO" id="GO:0005737">
    <property type="term" value="C:cytoplasm"/>
    <property type="evidence" value="ECO:0007669"/>
    <property type="project" value="UniProtKB-SubCell"/>
</dbReference>
<dbReference type="UniPathway" id="UPA00973"/>
<feature type="binding site" evidence="18">
    <location>
        <position position="173"/>
    </location>
    <ligand>
        <name>UDP-N-acetyl-alpha-D-glucosamine</name>
        <dbReference type="ChEBI" id="CHEBI:57705"/>
    </ligand>
</feature>
<dbReference type="NCBIfam" id="TIGR01173">
    <property type="entry name" value="glmU"/>
    <property type="match status" value="1"/>
</dbReference>
<feature type="binding site" evidence="18">
    <location>
        <position position="319"/>
    </location>
    <ligand>
        <name>UDP-N-acetyl-alpha-D-glucosamine</name>
        <dbReference type="ChEBI" id="CHEBI:57705"/>
    </ligand>
</feature>
<dbReference type="GO" id="GO:0071555">
    <property type="term" value="P:cell wall organization"/>
    <property type="evidence" value="ECO:0007669"/>
    <property type="project" value="UniProtKB-KW"/>
</dbReference>
<evidence type="ECO:0000256" key="6">
    <source>
        <dbReference type="ARBA" id="ARBA00022695"/>
    </source>
</evidence>
<dbReference type="SUPFAM" id="SSF51161">
    <property type="entry name" value="Trimeric LpxA-like enzymes"/>
    <property type="match status" value="1"/>
</dbReference>
<evidence type="ECO:0000256" key="16">
    <source>
        <dbReference type="ARBA" id="ARBA00048493"/>
    </source>
</evidence>
<feature type="binding site" evidence="18">
    <location>
        <position position="230"/>
    </location>
    <ligand>
        <name>Mg(2+)</name>
        <dbReference type="ChEBI" id="CHEBI:18420"/>
    </ligand>
</feature>
<evidence type="ECO:0000256" key="2">
    <source>
        <dbReference type="ARBA" id="ARBA00007707"/>
    </source>
</evidence>
<evidence type="ECO:0000256" key="1">
    <source>
        <dbReference type="ARBA" id="ARBA00004496"/>
    </source>
</evidence>
<keyword evidence="12 18" id="KW-0511">Multifunctional enzyme</keyword>
<keyword evidence="9 18" id="KW-0460">Magnesium</keyword>
<feature type="binding site" evidence="18">
    <location>
        <begin position="11"/>
        <end position="14"/>
    </location>
    <ligand>
        <name>UDP-N-acetyl-alpha-D-glucosamine</name>
        <dbReference type="ChEBI" id="CHEBI:57705"/>
    </ligand>
</feature>
<comment type="subcellular location">
    <subcellularLocation>
        <location evidence="1 18">Cytoplasm</location>
    </subcellularLocation>
</comment>
<feature type="binding site" evidence="18">
    <location>
        <begin position="372"/>
        <end position="373"/>
    </location>
    <ligand>
        <name>acetyl-CoA</name>
        <dbReference type="ChEBI" id="CHEBI:57288"/>
    </ligand>
</feature>
<dbReference type="GO" id="GO:0016020">
    <property type="term" value="C:membrane"/>
    <property type="evidence" value="ECO:0007669"/>
    <property type="project" value="GOC"/>
</dbReference>
<dbReference type="EMBL" id="SMAK01000002">
    <property type="protein sequence ID" value="TCT12541.1"/>
    <property type="molecule type" value="Genomic_DNA"/>
</dbReference>
<feature type="region of interest" description="Linker" evidence="18">
    <location>
        <begin position="233"/>
        <end position="253"/>
    </location>
</feature>
<dbReference type="GO" id="GO:0000902">
    <property type="term" value="P:cell morphogenesis"/>
    <property type="evidence" value="ECO:0007669"/>
    <property type="project" value="UniProtKB-UniRule"/>
</dbReference>
<dbReference type="Proteomes" id="UP000295678">
    <property type="component" value="Unassembled WGS sequence"/>
</dbReference>
<comment type="function">
    <text evidence="17 18">Catalyzes the last two sequential reactions in the de novo biosynthetic pathway for UDP-N-acetylglucosamine (UDP-GlcNAc). The C-terminal domain catalyzes the transfer of acetyl group from acetyl coenzyme A to glucosamine-1-phosphate (GlcN-1-P) to produce N-acetylglucosamine-1-phosphate (GlcNAc-1-P), which is converted into UDP-GlcNAc by the transfer of uridine 5-monophosphate (from uridine 5-triphosphate), a reaction catalyzed by the N-terminal domain.</text>
</comment>
<keyword evidence="7 18" id="KW-0479">Metal-binding</keyword>
<evidence type="ECO:0000256" key="12">
    <source>
        <dbReference type="ARBA" id="ARBA00023268"/>
    </source>
</evidence>